<dbReference type="SUPFAM" id="SSF74653">
    <property type="entry name" value="TolA/TonB C-terminal domain"/>
    <property type="match status" value="1"/>
</dbReference>
<feature type="transmembrane region" description="Helical" evidence="6">
    <location>
        <begin position="17"/>
        <end position="38"/>
    </location>
</feature>
<evidence type="ECO:0000256" key="2">
    <source>
        <dbReference type="ARBA" id="ARBA00022692"/>
    </source>
</evidence>
<dbReference type="Pfam" id="PF13103">
    <property type="entry name" value="TonB_2"/>
    <property type="match status" value="1"/>
</dbReference>
<dbReference type="RefSeq" id="WP_147648340.1">
    <property type="nucleotide sequence ID" value="NZ_CP042806.1"/>
</dbReference>
<keyword evidence="8" id="KW-1185">Reference proteome</keyword>
<proteinExistence type="predicted"/>
<sequence>MPNDHTWTEPDALGGNLAGSVIVHALVLGGVVAAGFLVHRGSNWGAATAQAGAIQATMVTAIPLPSTQRFDKDQVLTSDAPSPAPKEPTPQTVAPPKPDEIPIPVKQPPKPPKVAQQDTPAPPKHPQPMPPPKPNVAQTGETSGIRIQQSTMQVTNGTASVAVQDSAFGARYAYYVNVVNRTVAQNWFTREADPVTSVGRSVTIIFDILRDGTPTNVRMGQRSGSPSLDASALHALERVDGFGPLPAGDHITVEYTFHYQPH</sequence>
<dbReference type="AlphaFoldDB" id="A0A5B9EAH7"/>
<dbReference type="KEGG" id="talb:FTW19_14750"/>
<gene>
    <name evidence="7" type="ORF">FTW19_14750</name>
</gene>
<dbReference type="GO" id="GO:0031992">
    <property type="term" value="F:energy transducer activity"/>
    <property type="evidence" value="ECO:0007669"/>
    <property type="project" value="TreeGrafter"/>
</dbReference>
<dbReference type="EMBL" id="CP042806">
    <property type="protein sequence ID" value="QEE29142.1"/>
    <property type="molecule type" value="Genomic_DNA"/>
</dbReference>
<evidence type="ECO:0000256" key="3">
    <source>
        <dbReference type="ARBA" id="ARBA00022989"/>
    </source>
</evidence>
<feature type="compositionally biased region" description="Pro residues" evidence="5">
    <location>
        <begin position="82"/>
        <end position="96"/>
    </location>
</feature>
<dbReference type="PANTHER" id="PTHR33446">
    <property type="entry name" value="PROTEIN TONB-RELATED"/>
    <property type="match status" value="1"/>
</dbReference>
<keyword evidence="3 6" id="KW-1133">Transmembrane helix</keyword>
<dbReference type="Proteomes" id="UP000321820">
    <property type="component" value="Chromosome"/>
</dbReference>
<comment type="subcellular location">
    <subcellularLocation>
        <location evidence="1">Membrane</location>
        <topology evidence="1">Single-pass membrane protein</topology>
    </subcellularLocation>
</comment>
<evidence type="ECO:0000256" key="5">
    <source>
        <dbReference type="SAM" id="MobiDB-lite"/>
    </source>
</evidence>
<name>A0A5B9EAH7_9BACT</name>
<evidence type="ECO:0000313" key="8">
    <source>
        <dbReference type="Proteomes" id="UP000321820"/>
    </source>
</evidence>
<keyword evidence="4 6" id="KW-0472">Membrane</keyword>
<accession>A0A5B9EAH7</accession>
<dbReference type="NCBIfam" id="TIGR01352">
    <property type="entry name" value="tonB_Cterm"/>
    <property type="match status" value="1"/>
</dbReference>
<reference evidence="7 8" key="1">
    <citation type="submission" date="2019-08" db="EMBL/GenBank/DDBJ databases">
        <title>Complete genome sequence of Terriglobus albidus strain ORNL.</title>
        <authorList>
            <person name="Podar M."/>
        </authorList>
    </citation>
    <scope>NUCLEOTIDE SEQUENCE [LARGE SCALE GENOMIC DNA]</scope>
    <source>
        <strain evidence="7 8">ORNL</strain>
    </source>
</reference>
<dbReference type="GO" id="GO:0098797">
    <property type="term" value="C:plasma membrane protein complex"/>
    <property type="evidence" value="ECO:0007669"/>
    <property type="project" value="TreeGrafter"/>
</dbReference>
<evidence type="ECO:0000256" key="1">
    <source>
        <dbReference type="ARBA" id="ARBA00004167"/>
    </source>
</evidence>
<dbReference type="OrthoDB" id="119084at2"/>
<dbReference type="PANTHER" id="PTHR33446:SF2">
    <property type="entry name" value="PROTEIN TONB"/>
    <property type="match status" value="1"/>
</dbReference>
<feature type="region of interest" description="Disordered" evidence="5">
    <location>
        <begin position="74"/>
        <end position="142"/>
    </location>
</feature>
<evidence type="ECO:0000313" key="7">
    <source>
        <dbReference type="EMBL" id="QEE29142.1"/>
    </source>
</evidence>
<feature type="compositionally biased region" description="Pro residues" evidence="5">
    <location>
        <begin position="120"/>
        <end position="134"/>
    </location>
</feature>
<dbReference type="InterPro" id="IPR006260">
    <property type="entry name" value="TonB/TolA_C"/>
</dbReference>
<keyword evidence="2 6" id="KW-0812">Transmembrane</keyword>
<dbReference type="Gene3D" id="3.30.1150.10">
    <property type="match status" value="1"/>
</dbReference>
<evidence type="ECO:0000256" key="4">
    <source>
        <dbReference type="ARBA" id="ARBA00023136"/>
    </source>
</evidence>
<protein>
    <submittedName>
        <fullName evidence="7">TonB family protein</fullName>
    </submittedName>
</protein>
<organism evidence="7 8">
    <name type="scientific">Terriglobus albidus</name>
    <dbReference type="NCBI Taxonomy" id="1592106"/>
    <lineage>
        <taxon>Bacteria</taxon>
        <taxon>Pseudomonadati</taxon>
        <taxon>Acidobacteriota</taxon>
        <taxon>Terriglobia</taxon>
        <taxon>Terriglobales</taxon>
        <taxon>Acidobacteriaceae</taxon>
        <taxon>Terriglobus</taxon>
    </lineage>
</organism>
<dbReference type="InterPro" id="IPR051045">
    <property type="entry name" value="TonB-dependent_transducer"/>
</dbReference>
<evidence type="ECO:0000256" key="6">
    <source>
        <dbReference type="SAM" id="Phobius"/>
    </source>
</evidence>